<reference evidence="3" key="2">
    <citation type="submission" date="2020-09" db="EMBL/GenBank/DDBJ databases">
        <authorList>
            <person name="Sun Q."/>
            <person name="Zhou Y."/>
        </authorList>
    </citation>
    <scope>NUCLEOTIDE SEQUENCE</scope>
    <source>
        <strain evidence="3">CGMCC 1.15725</strain>
    </source>
</reference>
<name>A0A8J3E2R3_9PROT</name>
<keyword evidence="4" id="KW-1185">Reference proteome</keyword>
<sequence length="381" mass="41066">MIRRVCQILALVFIAMELHCTASAADPTVVEEQTALPVTIAGHAEQLETLIVRPVTGTRLPIALIVNGSSKEPRSLHAEGLAHLAHDFAHRGWLAAAIAWRGYGGSSGTVQNEAGTCIRPEVARFLDAHADDLEAALISLRTRPDVDRNVALGLGVSIGGVSMLDLAARPDRPLTAVVNVSGGLYHDARQFEQNPACGPFEADLAGEVSSFGAARVPTLWLYAENDPWFRPELVGRMLDGYRGSGGKADFTMFPPIGTDGHTLFKWAANDLTEPKIEDFLRANALPAMEGTEAFGSLMSTLAARDRSSVEDYLRAPTEKALALPSDGNGAYWNFASRSIEDARQQALAHCRTASGKPCRIVAENRNLLPTWRDALAGYSDR</sequence>
<evidence type="ECO:0000256" key="1">
    <source>
        <dbReference type="SAM" id="SignalP"/>
    </source>
</evidence>
<dbReference type="AlphaFoldDB" id="A0A8J3E2R3"/>
<protein>
    <recommendedName>
        <fullName evidence="2">Xaa-Pro dipeptidyl-peptidase-like domain-containing protein</fullName>
    </recommendedName>
</protein>
<dbReference type="GO" id="GO:0016787">
    <property type="term" value="F:hydrolase activity"/>
    <property type="evidence" value="ECO:0007669"/>
    <property type="project" value="InterPro"/>
</dbReference>
<feature type="domain" description="Xaa-Pro dipeptidyl-peptidase-like" evidence="2">
    <location>
        <begin position="46"/>
        <end position="183"/>
    </location>
</feature>
<keyword evidence="1" id="KW-0732">Signal</keyword>
<gene>
    <name evidence="3" type="ORF">GCM10011611_02860</name>
</gene>
<accession>A0A8J3E2R3</accession>
<evidence type="ECO:0000313" key="4">
    <source>
        <dbReference type="Proteomes" id="UP000646365"/>
    </source>
</evidence>
<reference evidence="3" key="1">
    <citation type="journal article" date="2014" name="Int. J. Syst. Evol. Microbiol.">
        <title>Complete genome sequence of Corynebacterium casei LMG S-19264T (=DSM 44701T), isolated from a smear-ripened cheese.</title>
        <authorList>
            <consortium name="US DOE Joint Genome Institute (JGI-PGF)"/>
            <person name="Walter F."/>
            <person name="Albersmeier A."/>
            <person name="Kalinowski J."/>
            <person name="Ruckert C."/>
        </authorList>
    </citation>
    <scope>NUCLEOTIDE SEQUENCE</scope>
    <source>
        <strain evidence="3">CGMCC 1.15725</strain>
    </source>
</reference>
<dbReference type="Pfam" id="PF02129">
    <property type="entry name" value="Peptidase_S15"/>
    <property type="match status" value="1"/>
</dbReference>
<dbReference type="RefSeq" id="WP_229743418.1">
    <property type="nucleotide sequence ID" value="NZ_BMJQ01000001.1"/>
</dbReference>
<dbReference type="PANTHER" id="PTHR22946">
    <property type="entry name" value="DIENELACTONE HYDROLASE DOMAIN-CONTAINING PROTEIN-RELATED"/>
    <property type="match status" value="1"/>
</dbReference>
<dbReference type="SUPFAM" id="SSF53474">
    <property type="entry name" value="alpha/beta-Hydrolases"/>
    <property type="match status" value="1"/>
</dbReference>
<evidence type="ECO:0000259" key="2">
    <source>
        <dbReference type="Pfam" id="PF02129"/>
    </source>
</evidence>
<feature type="signal peptide" evidence="1">
    <location>
        <begin position="1"/>
        <end position="24"/>
    </location>
</feature>
<dbReference type="InterPro" id="IPR000383">
    <property type="entry name" value="Xaa-Pro-like_dom"/>
</dbReference>
<dbReference type="Gene3D" id="3.40.50.1820">
    <property type="entry name" value="alpha/beta hydrolase"/>
    <property type="match status" value="1"/>
</dbReference>
<proteinExistence type="predicted"/>
<dbReference type="InterPro" id="IPR050261">
    <property type="entry name" value="FrsA_esterase"/>
</dbReference>
<dbReference type="Proteomes" id="UP000646365">
    <property type="component" value="Unassembled WGS sequence"/>
</dbReference>
<dbReference type="InterPro" id="IPR029058">
    <property type="entry name" value="AB_hydrolase_fold"/>
</dbReference>
<feature type="chain" id="PRO_5035176827" description="Xaa-Pro dipeptidyl-peptidase-like domain-containing protein" evidence="1">
    <location>
        <begin position="25"/>
        <end position="381"/>
    </location>
</feature>
<evidence type="ECO:0000313" key="3">
    <source>
        <dbReference type="EMBL" id="GGF00697.1"/>
    </source>
</evidence>
<dbReference type="EMBL" id="BMJQ01000001">
    <property type="protein sequence ID" value="GGF00697.1"/>
    <property type="molecule type" value="Genomic_DNA"/>
</dbReference>
<organism evidence="3 4">
    <name type="scientific">Aliidongia dinghuensis</name>
    <dbReference type="NCBI Taxonomy" id="1867774"/>
    <lineage>
        <taxon>Bacteria</taxon>
        <taxon>Pseudomonadati</taxon>
        <taxon>Pseudomonadota</taxon>
        <taxon>Alphaproteobacteria</taxon>
        <taxon>Rhodospirillales</taxon>
        <taxon>Dongiaceae</taxon>
        <taxon>Aliidongia</taxon>
    </lineage>
</organism>
<comment type="caution">
    <text evidence="3">The sequence shown here is derived from an EMBL/GenBank/DDBJ whole genome shotgun (WGS) entry which is preliminary data.</text>
</comment>